<keyword evidence="2" id="KW-0732">Signal</keyword>
<dbReference type="GO" id="GO:0051082">
    <property type="term" value="F:unfolded protein binding"/>
    <property type="evidence" value="ECO:0007669"/>
    <property type="project" value="InterPro"/>
</dbReference>
<evidence type="ECO:0000313" key="4">
    <source>
        <dbReference type="Proteomes" id="UP000236592"/>
    </source>
</evidence>
<protein>
    <recommendedName>
        <fullName evidence="5">OmpH family outer membrane protein</fullName>
    </recommendedName>
</protein>
<dbReference type="Proteomes" id="UP000236592">
    <property type="component" value="Chromosome"/>
</dbReference>
<dbReference type="InterPro" id="IPR005632">
    <property type="entry name" value="Chaperone_Skp"/>
</dbReference>
<evidence type="ECO:0000313" key="3">
    <source>
        <dbReference type="EMBL" id="AUS05137.1"/>
    </source>
</evidence>
<dbReference type="SMART" id="SM00935">
    <property type="entry name" value="OmpH"/>
    <property type="match status" value="1"/>
</dbReference>
<keyword evidence="4" id="KW-1185">Reference proteome</keyword>
<gene>
    <name evidence="3" type="ORF">C1A40_06485</name>
</gene>
<dbReference type="GO" id="GO:0005829">
    <property type="term" value="C:cytosol"/>
    <property type="evidence" value="ECO:0007669"/>
    <property type="project" value="TreeGrafter"/>
</dbReference>
<dbReference type="SUPFAM" id="SSF111384">
    <property type="entry name" value="OmpH-like"/>
    <property type="match status" value="1"/>
</dbReference>
<reference evidence="4" key="1">
    <citation type="submission" date="2018-01" db="EMBL/GenBank/DDBJ databases">
        <title>Complete genome of Tamlana sp. UJ94.</title>
        <authorList>
            <person name="Jung J."/>
            <person name="Chung D."/>
            <person name="Bae S.S."/>
            <person name="Baek K."/>
        </authorList>
    </citation>
    <scope>NUCLEOTIDE SEQUENCE [LARGE SCALE GENOMIC DNA]</scope>
    <source>
        <strain evidence="4">UJ94</strain>
    </source>
</reference>
<organism evidence="3 4">
    <name type="scientific">Pseudotamlana carrageenivorans</name>
    <dbReference type="NCBI Taxonomy" id="2069432"/>
    <lineage>
        <taxon>Bacteria</taxon>
        <taxon>Pseudomonadati</taxon>
        <taxon>Bacteroidota</taxon>
        <taxon>Flavobacteriia</taxon>
        <taxon>Flavobacteriales</taxon>
        <taxon>Flavobacteriaceae</taxon>
        <taxon>Pseudotamlana</taxon>
    </lineage>
</organism>
<name>A0A2I7SGV3_9FLAO</name>
<dbReference type="PANTHER" id="PTHR35089">
    <property type="entry name" value="CHAPERONE PROTEIN SKP"/>
    <property type="match status" value="1"/>
</dbReference>
<dbReference type="InterPro" id="IPR024930">
    <property type="entry name" value="Skp_dom_sf"/>
</dbReference>
<dbReference type="RefSeq" id="WP_102995187.1">
    <property type="nucleotide sequence ID" value="NZ_CP025938.1"/>
</dbReference>
<accession>A0A2I7SGV3</accession>
<dbReference type="OrthoDB" id="1145062at2"/>
<dbReference type="AlphaFoldDB" id="A0A2I7SGV3"/>
<dbReference type="EMBL" id="CP025938">
    <property type="protein sequence ID" value="AUS05137.1"/>
    <property type="molecule type" value="Genomic_DNA"/>
</dbReference>
<sequence>MKNIFYLVLLALVLTSCNQQKIGYIDNGIVINDFQEKIDIETKFQIKDQAFQKRADSIGKAFQAEVKEAQSVARKTPQKAQEIMGGLQQKQQRLQQQMQIEQQAITQEFQAQIDSVIVKVKDFVKDYGKKNGYTFVLGTSDAAASVLYGAEENDLTQTILEALNAEYKKE</sequence>
<dbReference type="GO" id="GO:0050821">
    <property type="term" value="P:protein stabilization"/>
    <property type="evidence" value="ECO:0007669"/>
    <property type="project" value="TreeGrafter"/>
</dbReference>
<dbReference type="Pfam" id="PF03938">
    <property type="entry name" value="OmpH"/>
    <property type="match status" value="1"/>
</dbReference>
<evidence type="ECO:0000256" key="2">
    <source>
        <dbReference type="ARBA" id="ARBA00022729"/>
    </source>
</evidence>
<proteinExistence type="inferred from homology"/>
<evidence type="ECO:0000256" key="1">
    <source>
        <dbReference type="ARBA" id="ARBA00009091"/>
    </source>
</evidence>
<evidence type="ECO:0008006" key="5">
    <source>
        <dbReference type="Google" id="ProtNLM"/>
    </source>
</evidence>
<comment type="similarity">
    <text evidence="1">Belongs to the Skp family.</text>
</comment>
<dbReference type="PANTHER" id="PTHR35089:SF1">
    <property type="entry name" value="CHAPERONE PROTEIN SKP"/>
    <property type="match status" value="1"/>
</dbReference>
<dbReference type="PROSITE" id="PS51257">
    <property type="entry name" value="PROKAR_LIPOPROTEIN"/>
    <property type="match status" value="1"/>
</dbReference>
<dbReference type="KEGG" id="taj:C1A40_06485"/>
<dbReference type="Gene3D" id="3.30.910.20">
    <property type="entry name" value="Skp domain"/>
    <property type="match status" value="1"/>
</dbReference>